<dbReference type="PATRIC" id="fig|1184387.3.peg.870"/>
<name>A0A101HR37_9BACT</name>
<evidence type="ECO:0000259" key="1">
    <source>
        <dbReference type="Pfam" id="PF07944"/>
    </source>
</evidence>
<feature type="domain" description="Non-reducing end beta-L-arabinofuranosidase-like GH127 middle" evidence="2">
    <location>
        <begin position="406"/>
        <end position="501"/>
    </location>
</feature>
<proteinExistence type="predicted"/>
<dbReference type="EMBL" id="LGGP01000066">
    <property type="protein sequence ID" value="KUK81314.1"/>
    <property type="molecule type" value="Genomic_DNA"/>
</dbReference>
<sequence length="621" mass="70853">MTFVNDTSRSPRAQVRPIALERVKLGGFVSRYQELMKSTSLSLQYEYLESTGRIENFRKAGRKSEGVFTGWFFNDSDVYKWIEAASYSLPYNEDPEIRERIESLITLIEEAQAQNGNGYIDTYFIGDRTSERWKDLKNMHELYCAGHLIQAGIAYKRASGDEKLFGIGKRVADEILETFHDDDSEVTTGHPNLEMALVELHRETADRAYLEFVERLIDNRGKGYVGGDEYHIDHASFRDLKELTGHAVRMLYLLAGAADVFLETGDETLLAVLERLWVDLIARKIYITGGVGSRYEGESFGEAYELPSRRAYAETCAAIGNVFWNWRMYMISGDAKYLDVMERTFYNGVLSGISLDGKRYFYVNPLEDAGKHSREEWFECACCPPNIARLLTSFGGYIYGTTLNEIRVNFYEESKSAIPFRDGEVTIIQKTAYPHSEEIDLIISTDLDTDISILLRIPEWTEGEFDLQVDGVKQKIRPERGFVRLEGNWKGKTEISLTFPMRIRLMTSNPLLRENTDKVAVQIGPLVYCAEGVDNPSFDVRTLSIPSRKNLELSRNDTLTGNPVTLSGKGIAYNINNWDKKLYNSLGSVKSKSENVKFSLIPYYAWNNRGNSPMCVWLHMH</sequence>
<dbReference type="InterPro" id="IPR049049">
    <property type="entry name" value="Beta-AFase-like_GH127_C"/>
</dbReference>
<dbReference type="InterPro" id="IPR008928">
    <property type="entry name" value="6-hairpin_glycosidase_sf"/>
</dbReference>
<dbReference type="InterPro" id="IPR012878">
    <property type="entry name" value="Beta-AFase-like_GH127_cat"/>
</dbReference>
<accession>A0A101HR37</accession>
<evidence type="ECO:0000259" key="3">
    <source>
        <dbReference type="Pfam" id="PF20737"/>
    </source>
</evidence>
<dbReference type="Pfam" id="PF20736">
    <property type="entry name" value="Glyco_hydro127M"/>
    <property type="match status" value="1"/>
</dbReference>
<dbReference type="PANTHER" id="PTHR43465">
    <property type="entry name" value="DUF1680 DOMAIN PROTEIN (AFU_ORTHOLOGUE AFUA_1G08910)"/>
    <property type="match status" value="1"/>
</dbReference>
<dbReference type="AlphaFoldDB" id="A0A101HR37"/>
<feature type="domain" description="Non-reducing end beta-L-arabinofuranosidase-like GH127 catalytic" evidence="1">
    <location>
        <begin position="23"/>
        <end position="395"/>
    </location>
</feature>
<dbReference type="InterPro" id="IPR049174">
    <property type="entry name" value="Beta-AFase-like"/>
</dbReference>
<evidence type="ECO:0000259" key="2">
    <source>
        <dbReference type="Pfam" id="PF20736"/>
    </source>
</evidence>
<dbReference type="InterPro" id="IPR049046">
    <property type="entry name" value="Beta-AFase-like_GH127_middle"/>
</dbReference>
<reference evidence="5" key="1">
    <citation type="journal article" date="2015" name="MBio">
        <title>Genome-Resolved Metagenomic Analysis Reveals Roles for Candidate Phyla and Other Microbial Community Members in Biogeochemical Transformations in Oil Reservoirs.</title>
        <authorList>
            <person name="Hu P."/>
            <person name="Tom L."/>
            <person name="Singh A."/>
            <person name="Thomas B.C."/>
            <person name="Baker B.J."/>
            <person name="Piceno Y.M."/>
            <person name="Andersen G.L."/>
            <person name="Banfield J.F."/>
        </authorList>
    </citation>
    <scope>NUCLEOTIDE SEQUENCE [LARGE SCALE GENOMIC DNA]</scope>
</reference>
<evidence type="ECO:0008006" key="6">
    <source>
        <dbReference type="Google" id="ProtNLM"/>
    </source>
</evidence>
<evidence type="ECO:0000313" key="5">
    <source>
        <dbReference type="Proteomes" id="UP000054092"/>
    </source>
</evidence>
<dbReference type="Proteomes" id="UP000054092">
    <property type="component" value="Unassembled WGS sequence"/>
</dbReference>
<dbReference type="SUPFAM" id="SSF48208">
    <property type="entry name" value="Six-hairpin glycosidases"/>
    <property type="match status" value="1"/>
</dbReference>
<comment type="caution">
    <text evidence="4">The sequence shown here is derived from an EMBL/GenBank/DDBJ whole genome shotgun (WGS) entry which is preliminary data.</text>
</comment>
<protein>
    <recommendedName>
        <fullName evidence="6">Glycoside hydrolase family 127 protein</fullName>
    </recommendedName>
</protein>
<dbReference type="Pfam" id="PF07944">
    <property type="entry name" value="Beta-AFase-like_GH127_cat"/>
    <property type="match status" value="1"/>
</dbReference>
<evidence type="ECO:0000313" key="4">
    <source>
        <dbReference type="EMBL" id="KUK81314.1"/>
    </source>
</evidence>
<feature type="domain" description="Non-reducing end beta-L-arabinofuranosidase-like GH127 C-terminal" evidence="3">
    <location>
        <begin position="503"/>
        <end position="618"/>
    </location>
</feature>
<organism evidence="4 5">
    <name type="scientific">Mesotoga prima</name>
    <dbReference type="NCBI Taxonomy" id="1184387"/>
    <lineage>
        <taxon>Bacteria</taxon>
        <taxon>Thermotogati</taxon>
        <taxon>Thermotogota</taxon>
        <taxon>Thermotogae</taxon>
        <taxon>Kosmotogales</taxon>
        <taxon>Kosmotogaceae</taxon>
        <taxon>Mesotoga</taxon>
    </lineage>
</organism>
<gene>
    <name evidence="4" type="ORF">XD94_0525</name>
</gene>
<dbReference type="Pfam" id="PF20737">
    <property type="entry name" value="Glyco_hydro127C"/>
    <property type="match status" value="1"/>
</dbReference>
<dbReference type="PANTHER" id="PTHR43465:SF2">
    <property type="entry name" value="DUF1680 DOMAIN PROTEIN (AFU_ORTHOLOGUE AFUA_1G08910)"/>
    <property type="match status" value="1"/>
</dbReference>
<dbReference type="GO" id="GO:0005975">
    <property type="term" value="P:carbohydrate metabolic process"/>
    <property type="evidence" value="ECO:0007669"/>
    <property type="project" value="InterPro"/>
</dbReference>